<gene>
    <name evidence="5" type="ORF">ACFSW8_14180</name>
</gene>
<evidence type="ECO:0000313" key="5">
    <source>
        <dbReference type="EMBL" id="MFD2160052.1"/>
    </source>
</evidence>
<keyword evidence="3" id="KW-0238">DNA-binding</keyword>
<proteinExistence type="inferred from homology"/>
<dbReference type="Gene3D" id="3.40.1440.10">
    <property type="entry name" value="GIY-YIG endonuclease"/>
    <property type="match status" value="1"/>
</dbReference>
<dbReference type="SUPFAM" id="SSF116734">
    <property type="entry name" value="DNA methylase specificity domain"/>
    <property type="match status" value="2"/>
</dbReference>
<dbReference type="InterPro" id="IPR035901">
    <property type="entry name" value="GIY-YIG_endonuc_sf"/>
</dbReference>
<sequence>MSTAEQLITEHLDLWTSTIVDKKSSGRGGRGKRELYGIKKLRELILELAVRGLLVPQDPNEEPASKLIERISAKKDELIKSKLIKKTKPLPNLTPKDHPFIKPKGWEFIRLGDLTSKLGSGSTPRGGKQAYTDTGIIFLRSQNIWNDGIRLQDIAYIPESTHDSMSNTKVRPHDVLLNITGASLGRSTIFPEHLETANVSQHVTIIRLLDNEMARFVHTGILAPMVQRLVWGRQVGMAIEGLSKKVLELFEFPLPPLAEQKRIVAKVDELMALCDQLEQQTEDNIKTHETLVKTLLDSLTSATADAEQFQQAWSQIEANFDLLFTTESSIDHLKQAILQLAVMGKLVRPACRQAGKTQDSLPSPTGKLWWAYVIECEDGSFYKGHTEDLPRRWKQHCAGSAADWTKQHPPKQLFYWEECGSKEAAIQREKYLKSGSGREWFKQEVVDKPEAWEPASELLKRIAETLPPRKGNRSKNIADVASEPFELPSNWSWARFPQLGEFGRGKSKHRPRNDYSLYVDGTHKLIQTGDVARSSGVVETHTALYNEVGLAQSRKWPKGTLCITIAANIADSGILSFDACFPDSVVGFIPSDYLPSVNYFEYFLRTAKEHLESFAPATAQKNINLGILEQVMIPLPPAIEQHRIVAKVDELMALCDALKAKLQAVQATQHTLTNSIVEQAAV</sequence>
<keyword evidence="5" id="KW-0255">Endonuclease</keyword>
<feature type="domain" description="GIY-YIG" evidence="4">
    <location>
        <begin position="367"/>
        <end position="443"/>
    </location>
</feature>
<dbReference type="Pfam" id="PF01420">
    <property type="entry name" value="Methylase_S"/>
    <property type="match status" value="2"/>
</dbReference>
<evidence type="ECO:0000259" key="4">
    <source>
        <dbReference type="PROSITE" id="PS50164"/>
    </source>
</evidence>
<comment type="caution">
    <text evidence="5">The sequence shown here is derived from an EMBL/GenBank/DDBJ whole genome shotgun (WGS) entry which is preliminary data.</text>
</comment>
<organism evidence="5 6">
    <name type="scientific">Rubritalea tangerina</name>
    <dbReference type="NCBI Taxonomy" id="430798"/>
    <lineage>
        <taxon>Bacteria</taxon>
        <taxon>Pseudomonadati</taxon>
        <taxon>Verrucomicrobiota</taxon>
        <taxon>Verrucomicrobiia</taxon>
        <taxon>Verrucomicrobiales</taxon>
        <taxon>Rubritaleaceae</taxon>
        <taxon>Rubritalea</taxon>
    </lineage>
</organism>
<name>A0ABW4ZE05_9BACT</name>
<dbReference type="EMBL" id="JBHUJB010000066">
    <property type="protein sequence ID" value="MFD2160052.1"/>
    <property type="molecule type" value="Genomic_DNA"/>
</dbReference>
<dbReference type="Proteomes" id="UP001597389">
    <property type="component" value="Unassembled WGS sequence"/>
</dbReference>
<dbReference type="RefSeq" id="WP_377090066.1">
    <property type="nucleotide sequence ID" value="NZ_JBHSJL010000014.1"/>
</dbReference>
<dbReference type="InterPro" id="IPR000055">
    <property type="entry name" value="Restrct_endonuc_typeI_TRD"/>
</dbReference>
<dbReference type="GO" id="GO:0016787">
    <property type="term" value="F:hydrolase activity"/>
    <property type="evidence" value="ECO:0007669"/>
    <property type="project" value="UniProtKB-KW"/>
</dbReference>
<keyword evidence="2" id="KW-0680">Restriction system</keyword>
<dbReference type="Pfam" id="PF01541">
    <property type="entry name" value="GIY-YIG"/>
    <property type="match status" value="1"/>
</dbReference>
<protein>
    <submittedName>
        <fullName evidence="5">Restriction endonuclease subunit S</fullName>
        <ecNumber evidence="5">3.1.21.-</ecNumber>
    </submittedName>
</protein>
<evidence type="ECO:0000256" key="1">
    <source>
        <dbReference type="ARBA" id="ARBA00010923"/>
    </source>
</evidence>
<reference evidence="6" key="1">
    <citation type="journal article" date="2019" name="Int. J. Syst. Evol. Microbiol.">
        <title>The Global Catalogue of Microorganisms (GCM) 10K type strain sequencing project: providing services to taxonomists for standard genome sequencing and annotation.</title>
        <authorList>
            <consortium name="The Broad Institute Genomics Platform"/>
            <consortium name="The Broad Institute Genome Sequencing Center for Infectious Disease"/>
            <person name="Wu L."/>
            <person name="Ma J."/>
        </authorList>
    </citation>
    <scope>NUCLEOTIDE SEQUENCE [LARGE SCALE GENOMIC DNA]</scope>
    <source>
        <strain evidence="6">CCUG 57942</strain>
    </source>
</reference>
<dbReference type="GO" id="GO:0004519">
    <property type="term" value="F:endonuclease activity"/>
    <property type="evidence" value="ECO:0007669"/>
    <property type="project" value="UniProtKB-KW"/>
</dbReference>
<dbReference type="CDD" id="cd10456">
    <property type="entry name" value="GIY-YIG_UPF0213"/>
    <property type="match status" value="1"/>
</dbReference>
<evidence type="ECO:0000256" key="3">
    <source>
        <dbReference type="ARBA" id="ARBA00023125"/>
    </source>
</evidence>
<dbReference type="InterPro" id="IPR000305">
    <property type="entry name" value="GIY-YIG_endonuc"/>
</dbReference>
<dbReference type="Gene3D" id="3.90.220.20">
    <property type="entry name" value="DNA methylase specificity domains"/>
    <property type="match status" value="2"/>
</dbReference>
<dbReference type="InterPro" id="IPR044946">
    <property type="entry name" value="Restrct_endonuc_typeI_TRD_sf"/>
</dbReference>
<evidence type="ECO:0000256" key="2">
    <source>
        <dbReference type="ARBA" id="ARBA00022747"/>
    </source>
</evidence>
<dbReference type="PROSITE" id="PS50164">
    <property type="entry name" value="GIY_YIG"/>
    <property type="match status" value="1"/>
</dbReference>
<accession>A0ABW4ZE05</accession>
<dbReference type="PANTHER" id="PTHR43140">
    <property type="entry name" value="TYPE-1 RESTRICTION ENZYME ECOKI SPECIFICITY PROTEIN"/>
    <property type="match status" value="1"/>
</dbReference>
<dbReference type="EC" id="3.1.21.-" evidence="5"/>
<dbReference type="CDD" id="cd17256">
    <property type="entry name" value="RMtype1_S_EcoJA65PI-TRD1-CR1_like"/>
    <property type="match status" value="1"/>
</dbReference>
<evidence type="ECO:0000313" key="6">
    <source>
        <dbReference type="Proteomes" id="UP001597389"/>
    </source>
</evidence>
<dbReference type="PANTHER" id="PTHR43140:SF1">
    <property type="entry name" value="TYPE I RESTRICTION ENZYME ECOKI SPECIFICITY SUBUNIT"/>
    <property type="match status" value="1"/>
</dbReference>
<comment type="similarity">
    <text evidence="1">Belongs to the type-I restriction system S methylase family.</text>
</comment>
<dbReference type="SUPFAM" id="SSF82771">
    <property type="entry name" value="GIY-YIG endonuclease"/>
    <property type="match status" value="1"/>
</dbReference>
<dbReference type="InterPro" id="IPR051212">
    <property type="entry name" value="Type-I_RE_S_subunit"/>
</dbReference>
<keyword evidence="5" id="KW-0540">Nuclease</keyword>
<keyword evidence="6" id="KW-1185">Reference proteome</keyword>
<keyword evidence="5" id="KW-0378">Hydrolase</keyword>
<dbReference type="CDD" id="cd17282">
    <property type="entry name" value="RMtype1_S_Eco16444ORF1681_TRD1-CR1_like"/>
    <property type="match status" value="1"/>
</dbReference>